<evidence type="ECO:0000256" key="3">
    <source>
        <dbReference type="ARBA" id="ARBA00017057"/>
    </source>
</evidence>
<reference evidence="11 12" key="1">
    <citation type="submission" date="2017-03" db="EMBL/GenBank/DDBJ databases">
        <title>Genomes of endolithic fungi from Antarctica.</title>
        <authorList>
            <person name="Coleine C."/>
            <person name="Masonjones S."/>
            <person name="Stajich J.E."/>
        </authorList>
    </citation>
    <scope>NUCLEOTIDE SEQUENCE [LARGE SCALE GENOMIC DNA]</scope>
    <source>
        <strain evidence="11 12">CCFEE 6315</strain>
    </source>
</reference>
<comment type="similarity">
    <text evidence="2">Belongs to the SPCS2 family.</text>
</comment>
<organism evidence="11 12">
    <name type="scientific">Salinomyces thailandicus</name>
    <dbReference type="NCBI Taxonomy" id="706561"/>
    <lineage>
        <taxon>Eukaryota</taxon>
        <taxon>Fungi</taxon>
        <taxon>Dikarya</taxon>
        <taxon>Ascomycota</taxon>
        <taxon>Pezizomycotina</taxon>
        <taxon>Dothideomycetes</taxon>
        <taxon>Dothideomycetidae</taxon>
        <taxon>Mycosphaerellales</taxon>
        <taxon>Teratosphaeriaceae</taxon>
        <taxon>Salinomyces</taxon>
    </lineage>
</organism>
<dbReference type="InterPro" id="IPR009582">
    <property type="entry name" value="Spc2/SPCS2"/>
</dbReference>
<evidence type="ECO:0000256" key="6">
    <source>
        <dbReference type="ARBA" id="ARBA00022989"/>
    </source>
</evidence>
<keyword evidence="12" id="KW-1185">Reference proteome</keyword>
<dbReference type="GO" id="GO:0045047">
    <property type="term" value="P:protein targeting to ER"/>
    <property type="evidence" value="ECO:0007669"/>
    <property type="project" value="TreeGrafter"/>
</dbReference>
<comment type="subcellular location">
    <subcellularLocation>
        <location evidence="1">Endoplasmic reticulum membrane</location>
        <topology evidence="1">Multi-pass membrane protein</topology>
    </subcellularLocation>
</comment>
<evidence type="ECO:0000256" key="7">
    <source>
        <dbReference type="ARBA" id="ARBA00023136"/>
    </source>
</evidence>
<evidence type="ECO:0000256" key="2">
    <source>
        <dbReference type="ARBA" id="ARBA00007324"/>
    </source>
</evidence>
<keyword evidence="5" id="KW-0256">Endoplasmic reticulum</keyword>
<evidence type="ECO:0000256" key="4">
    <source>
        <dbReference type="ARBA" id="ARBA00022692"/>
    </source>
</evidence>
<evidence type="ECO:0000256" key="8">
    <source>
        <dbReference type="ARBA" id="ARBA00045608"/>
    </source>
</evidence>
<dbReference type="PANTHER" id="PTHR13085">
    <property type="entry name" value="MICROSOMAL SIGNAL PEPTIDASE 25 KDA SUBUNIT"/>
    <property type="match status" value="1"/>
</dbReference>
<evidence type="ECO:0000313" key="11">
    <source>
        <dbReference type="EMBL" id="TKA31743.1"/>
    </source>
</evidence>
<dbReference type="EMBL" id="NAJL01000007">
    <property type="protein sequence ID" value="TKA31743.1"/>
    <property type="molecule type" value="Genomic_DNA"/>
</dbReference>
<feature type="transmembrane region" description="Helical" evidence="10">
    <location>
        <begin position="42"/>
        <end position="58"/>
    </location>
</feature>
<protein>
    <recommendedName>
        <fullName evidence="3">Signal peptidase complex subunit 2</fullName>
    </recommendedName>
</protein>
<name>A0A4U0U8U8_9PEZI</name>
<keyword evidence="6 10" id="KW-1133">Transmembrane helix</keyword>
<keyword evidence="4 10" id="KW-0812">Transmembrane</keyword>
<comment type="caution">
    <text evidence="11">The sequence shown here is derived from an EMBL/GenBank/DDBJ whole genome shotgun (WGS) entry which is preliminary data.</text>
</comment>
<dbReference type="Proteomes" id="UP000308549">
    <property type="component" value="Unassembled WGS sequence"/>
</dbReference>
<dbReference type="AlphaFoldDB" id="A0A4U0U8U8"/>
<sequence>MSTPRISPHSLPDLKSTTDDALTNYLLSLNFTPIHTKLDTRLALGYTSVIIAAITFAADYKLGWEATKTWTAVAVVAYGALNAALTYWMWAVEKGVVFEGQREGVKISLASSTKKHTPVYYLAVTVTDAAETVSKPVVKRLEAPFTSFFTADGFFVAKPFQQWLAGSVKSIGNVDVKNAVREAVVGAEGDVNGLGVAEADEGESSGVASGKASKRGKRKG</sequence>
<evidence type="ECO:0000256" key="9">
    <source>
        <dbReference type="SAM" id="MobiDB-lite"/>
    </source>
</evidence>
<dbReference type="GO" id="GO:0006465">
    <property type="term" value="P:signal peptide processing"/>
    <property type="evidence" value="ECO:0007669"/>
    <property type="project" value="InterPro"/>
</dbReference>
<evidence type="ECO:0000313" key="12">
    <source>
        <dbReference type="Proteomes" id="UP000308549"/>
    </source>
</evidence>
<keyword evidence="7 10" id="KW-0472">Membrane</keyword>
<evidence type="ECO:0000256" key="10">
    <source>
        <dbReference type="SAM" id="Phobius"/>
    </source>
</evidence>
<dbReference type="Pfam" id="PF06703">
    <property type="entry name" value="SPC25"/>
    <property type="match status" value="1"/>
</dbReference>
<dbReference type="OrthoDB" id="29558at2759"/>
<feature type="transmembrane region" description="Helical" evidence="10">
    <location>
        <begin position="70"/>
        <end position="92"/>
    </location>
</feature>
<feature type="region of interest" description="Disordered" evidence="9">
    <location>
        <begin position="196"/>
        <end position="220"/>
    </location>
</feature>
<evidence type="ECO:0000256" key="1">
    <source>
        <dbReference type="ARBA" id="ARBA00004477"/>
    </source>
</evidence>
<gene>
    <name evidence="11" type="ORF">B0A50_01821</name>
</gene>
<accession>A0A4U0U8U8</accession>
<dbReference type="GO" id="GO:0005787">
    <property type="term" value="C:signal peptidase complex"/>
    <property type="evidence" value="ECO:0007669"/>
    <property type="project" value="InterPro"/>
</dbReference>
<evidence type="ECO:0000256" key="5">
    <source>
        <dbReference type="ARBA" id="ARBA00022824"/>
    </source>
</evidence>
<comment type="function">
    <text evidence="8">Component of the signal peptidase complex (SPC) which catalyzes the cleavage of N-terminal signal sequences from nascent proteins as they are translocated into the lumen of the endoplasmic reticulum. Enhances the enzymatic activity of SPC and facilitates the interactions between different components of the translocation site.</text>
</comment>
<dbReference type="PANTHER" id="PTHR13085:SF0">
    <property type="entry name" value="SIGNAL PEPTIDASE COMPLEX SUBUNIT 2"/>
    <property type="match status" value="1"/>
</dbReference>
<proteinExistence type="inferred from homology"/>